<sequence>MPWLHCSTPLAQPGRNGVGLQRKQHPAVCYQISAVVQDLLMVRRGARGLRKARVLGGGRGRVMSNILFKCRITFYATCLSLLLMNWNFKKDFFHSRLYQ</sequence>
<accession>A0A9D4B6L4</accession>
<comment type="caution">
    <text evidence="1">The sequence shown here is derived from an EMBL/GenBank/DDBJ whole genome shotgun (WGS) entry which is preliminary data.</text>
</comment>
<dbReference type="AlphaFoldDB" id="A0A9D4B6L4"/>
<dbReference type="Proteomes" id="UP000827986">
    <property type="component" value="Unassembled WGS sequence"/>
</dbReference>
<organism evidence="1 2">
    <name type="scientific">Mauremys mutica</name>
    <name type="common">yellowpond turtle</name>
    <dbReference type="NCBI Taxonomy" id="74926"/>
    <lineage>
        <taxon>Eukaryota</taxon>
        <taxon>Metazoa</taxon>
        <taxon>Chordata</taxon>
        <taxon>Craniata</taxon>
        <taxon>Vertebrata</taxon>
        <taxon>Euteleostomi</taxon>
        <taxon>Archelosauria</taxon>
        <taxon>Testudinata</taxon>
        <taxon>Testudines</taxon>
        <taxon>Cryptodira</taxon>
        <taxon>Durocryptodira</taxon>
        <taxon>Testudinoidea</taxon>
        <taxon>Geoemydidae</taxon>
        <taxon>Geoemydinae</taxon>
        <taxon>Mauremys</taxon>
    </lineage>
</organism>
<proteinExistence type="predicted"/>
<name>A0A9D4B6L4_9SAUR</name>
<protein>
    <submittedName>
        <fullName evidence="1">Uncharacterized protein</fullName>
    </submittedName>
</protein>
<keyword evidence="2" id="KW-1185">Reference proteome</keyword>
<evidence type="ECO:0000313" key="1">
    <source>
        <dbReference type="EMBL" id="KAH1183208.1"/>
    </source>
</evidence>
<evidence type="ECO:0000313" key="2">
    <source>
        <dbReference type="Proteomes" id="UP000827986"/>
    </source>
</evidence>
<dbReference type="EMBL" id="JAHDVG010000466">
    <property type="protein sequence ID" value="KAH1183208.1"/>
    <property type="molecule type" value="Genomic_DNA"/>
</dbReference>
<gene>
    <name evidence="1" type="ORF">KIL84_004700</name>
</gene>
<reference evidence="1" key="1">
    <citation type="submission" date="2021-09" db="EMBL/GenBank/DDBJ databases">
        <title>The genome of Mauremys mutica provides insights into the evolution of semi-aquatic lifestyle.</title>
        <authorList>
            <person name="Gong S."/>
            <person name="Gao Y."/>
        </authorList>
    </citation>
    <scope>NUCLEOTIDE SEQUENCE</scope>
    <source>
        <strain evidence="1">MM-2020</strain>
        <tissue evidence="1">Muscle</tissue>
    </source>
</reference>